<dbReference type="Gene3D" id="3.40.50.12780">
    <property type="entry name" value="N-terminal domain of ligase-like"/>
    <property type="match status" value="1"/>
</dbReference>
<proteinExistence type="predicted"/>
<reference evidence="4 5" key="1">
    <citation type="submission" date="2022-09" db="EMBL/GenBank/DDBJ databases">
        <authorList>
            <person name="Palmer J.M."/>
        </authorList>
    </citation>
    <scope>NUCLEOTIDE SEQUENCE [LARGE SCALE GENOMIC DNA]</scope>
    <source>
        <strain evidence="4 5">DSM 7382</strain>
    </source>
</reference>
<evidence type="ECO:0000256" key="1">
    <source>
        <dbReference type="ARBA" id="ARBA00022741"/>
    </source>
</evidence>
<feature type="signal peptide" evidence="3">
    <location>
        <begin position="1"/>
        <end position="18"/>
    </location>
</feature>
<evidence type="ECO:0000256" key="2">
    <source>
        <dbReference type="ARBA" id="ARBA00022840"/>
    </source>
</evidence>
<evidence type="ECO:0000313" key="4">
    <source>
        <dbReference type="EMBL" id="KAK7675927.1"/>
    </source>
</evidence>
<dbReference type="AlphaFoldDB" id="A0AAW0FFC7"/>
<dbReference type="GO" id="GO:0005783">
    <property type="term" value="C:endoplasmic reticulum"/>
    <property type="evidence" value="ECO:0007669"/>
    <property type="project" value="TreeGrafter"/>
</dbReference>
<name>A0AAW0FFC7_9APHY</name>
<dbReference type="GO" id="GO:0005524">
    <property type="term" value="F:ATP binding"/>
    <property type="evidence" value="ECO:0007669"/>
    <property type="project" value="UniProtKB-KW"/>
</dbReference>
<comment type="caution">
    <text evidence="4">The sequence shown here is derived from an EMBL/GenBank/DDBJ whole genome shotgun (WGS) entry which is preliminary data.</text>
</comment>
<dbReference type="PANTHER" id="PTHR43272:SF33">
    <property type="entry name" value="AMP-BINDING DOMAIN-CONTAINING PROTEIN-RELATED"/>
    <property type="match status" value="1"/>
</dbReference>
<gene>
    <name evidence="4" type="ORF">QCA50_021133</name>
</gene>
<keyword evidence="2" id="KW-0067">ATP-binding</keyword>
<dbReference type="PANTHER" id="PTHR43272">
    <property type="entry name" value="LONG-CHAIN-FATTY-ACID--COA LIGASE"/>
    <property type="match status" value="1"/>
</dbReference>
<organism evidence="4 5">
    <name type="scientific">Cerrena zonata</name>
    <dbReference type="NCBI Taxonomy" id="2478898"/>
    <lineage>
        <taxon>Eukaryota</taxon>
        <taxon>Fungi</taxon>
        <taxon>Dikarya</taxon>
        <taxon>Basidiomycota</taxon>
        <taxon>Agaricomycotina</taxon>
        <taxon>Agaricomycetes</taxon>
        <taxon>Polyporales</taxon>
        <taxon>Cerrenaceae</taxon>
        <taxon>Cerrena</taxon>
    </lineage>
</organism>
<keyword evidence="1" id="KW-0547">Nucleotide-binding</keyword>
<accession>A0AAW0FFC7</accession>
<keyword evidence="5" id="KW-1185">Reference proteome</keyword>
<dbReference type="SUPFAM" id="SSF56801">
    <property type="entry name" value="Acetyl-CoA synthetase-like"/>
    <property type="match status" value="1"/>
</dbReference>
<dbReference type="GO" id="GO:0004467">
    <property type="term" value="F:long-chain fatty acid-CoA ligase activity"/>
    <property type="evidence" value="ECO:0007669"/>
    <property type="project" value="TreeGrafter"/>
</dbReference>
<sequence length="219" mass="23402">MKFSTILSAAAALTFVNAEVTSKANFGVVTIHSGSSYQYGSINKDSDKLLVNGKGDAVTFNLKNGELTDQDNAKIAPGTNGFLATSSKSDTSFSVKDDRYLVYNGQDFYACPDGDTVKFMKASLNTGMSQGYGLTESFAGICCSLTYDANPGSCGPISVTTEMRLREIPEMGYHANDEGGPRDPEETRKSIDDQGWFYTGDIAKVDAETGPVNATVLVE</sequence>
<dbReference type="InterPro" id="IPR042099">
    <property type="entry name" value="ANL_N_sf"/>
</dbReference>
<dbReference type="GO" id="GO:0016020">
    <property type="term" value="C:membrane"/>
    <property type="evidence" value="ECO:0007669"/>
    <property type="project" value="TreeGrafter"/>
</dbReference>
<dbReference type="Proteomes" id="UP001385951">
    <property type="component" value="Unassembled WGS sequence"/>
</dbReference>
<evidence type="ECO:0000313" key="5">
    <source>
        <dbReference type="Proteomes" id="UP001385951"/>
    </source>
</evidence>
<evidence type="ECO:0000256" key="3">
    <source>
        <dbReference type="SAM" id="SignalP"/>
    </source>
</evidence>
<dbReference type="EMBL" id="JASBNA010000156">
    <property type="protein sequence ID" value="KAK7675927.1"/>
    <property type="molecule type" value="Genomic_DNA"/>
</dbReference>
<protein>
    <submittedName>
        <fullName evidence="4">Uncharacterized protein</fullName>
    </submittedName>
</protein>
<feature type="chain" id="PRO_5043810506" evidence="3">
    <location>
        <begin position="19"/>
        <end position="219"/>
    </location>
</feature>
<keyword evidence="3" id="KW-0732">Signal</keyword>